<name>A0A0F9PPD8_9ZZZZ</name>
<reference evidence="1" key="1">
    <citation type="journal article" date="2015" name="Nature">
        <title>Complex archaea that bridge the gap between prokaryotes and eukaryotes.</title>
        <authorList>
            <person name="Spang A."/>
            <person name="Saw J.H."/>
            <person name="Jorgensen S.L."/>
            <person name="Zaremba-Niedzwiedzka K."/>
            <person name="Martijn J."/>
            <person name="Lind A.E."/>
            <person name="van Eijk R."/>
            <person name="Schleper C."/>
            <person name="Guy L."/>
            <person name="Ettema T.J."/>
        </authorList>
    </citation>
    <scope>NUCLEOTIDE SEQUENCE</scope>
</reference>
<dbReference type="EMBL" id="LAZR01005090">
    <property type="protein sequence ID" value="KKN02936.1"/>
    <property type="molecule type" value="Genomic_DNA"/>
</dbReference>
<gene>
    <name evidence="1" type="ORF">LCGC14_1112650</name>
</gene>
<comment type="caution">
    <text evidence="1">The sequence shown here is derived from an EMBL/GenBank/DDBJ whole genome shotgun (WGS) entry which is preliminary data.</text>
</comment>
<proteinExistence type="predicted"/>
<dbReference type="AlphaFoldDB" id="A0A0F9PPD8"/>
<sequence length="151" mass="15755">MPLAAVLVNSTPYRLRYLLTNTSPLGAALTIPNDNGVTPDLRTDLAGDPSSALRQVMFAGVNGIGTVAAGALTQANARDILLGDELGTVGNDLVPRAMCTISPRTGPAQGWAVDVNVDGQFDPVVLITAQVGVAVGATAYLDIWFRSSEYR</sequence>
<organism evidence="1">
    <name type="scientific">marine sediment metagenome</name>
    <dbReference type="NCBI Taxonomy" id="412755"/>
    <lineage>
        <taxon>unclassified sequences</taxon>
        <taxon>metagenomes</taxon>
        <taxon>ecological metagenomes</taxon>
    </lineage>
</organism>
<protein>
    <submittedName>
        <fullName evidence="1">Uncharacterized protein</fullName>
    </submittedName>
</protein>
<accession>A0A0F9PPD8</accession>
<evidence type="ECO:0000313" key="1">
    <source>
        <dbReference type="EMBL" id="KKN02936.1"/>
    </source>
</evidence>